<protein>
    <submittedName>
        <fullName evidence="3">Uncharacterized protein</fullName>
    </submittedName>
</protein>
<keyword evidence="2" id="KW-1185">Reference proteome</keyword>
<accession>A0A915NCJ7</accession>
<dbReference type="AlphaFoldDB" id="A0A915NCJ7"/>
<proteinExistence type="predicted"/>
<evidence type="ECO:0000256" key="1">
    <source>
        <dbReference type="SAM" id="MobiDB-lite"/>
    </source>
</evidence>
<reference evidence="3" key="1">
    <citation type="submission" date="2022-11" db="UniProtKB">
        <authorList>
            <consortium name="WormBaseParasite"/>
        </authorList>
    </citation>
    <scope>IDENTIFICATION</scope>
</reference>
<feature type="region of interest" description="Disordered" evidence="1">
    <location>
        <begin position="46"/>
        <end position="90"/>
    </location>
</feature>
<dbReference type="WBParaSite" id="scaffold8926_cov166.g13501">
    <property type="protein sequence ID" value="scaffold8926_cov166.g13501"/>
    <property type="gene ID" value="scaffold8926_cov166.g13501"/>
</dbReference>
<feature type="compositionally biased region" description="Pro residues" evidence="1">
    <location>
        <begin position="62"/>
        <end position="74"/>
    </location>
</feature>
<evidence type="ECO:0000313" key="3">
    <source>
        <dbReference type="WBParaSite" id="scaffold8926_cov166.g13501"/>
    </source>
</evidence>
<organism evidence="2 3">
    <name type="scientific">Meloidogyne javanica</name>
    <name type="common">Root-knot nematode worm</name>
    <dbReference type="NCBI Taxonomy" id="6303"/>
    <lineage>
        <taxon>Eukaryota</taxon>
        <taxon>Metazoa</taxon>
        <taxon>Ecdysozoa</taxon>
        <taxon>Nematoda</taxon>
        <taxon>Chromadorea</taxon>
        <taxon>Rhabditida</taxon>
        <taxon>Tylenchina</taxon>
        <taxon>Tylenchomorpha</taxon>
        <taxon>Tylenchoidea</taxon>
        <taxon>Meloidogynidae</taxon>
        <taxon>Meloidogyninae</taxon>
        <taxon>Meloidogyne</taxon>
        <taxon>Meloidogyne incognita group</taxon>
    </lineage>
</organism>
<sequence length="139" mass="15522">MYHFIINIQHIFLIIIFFLINDWSADLSVNARFGRPTLPARLAAHPSRTFPRPRPNQFRPNPLRPIPLRAPPRGRPFTNAPVQRDFGVKGRNMPLASSRKPFGQLRAPAAHSLAHHRPPASLAHIPLNLIFTPGAPGTG</sequence>
<evidence type="ECO:0000313" key="2">
    <source>
        <dbReference type="Proteomes" id="UP000887561"/>
    </source>
</evidence>
<name>A0A915NCJ7_MELJA</name>
<dbReference type="Proteomes" id="UP000887561">
    <property type="component" value="Unplaced"/>
</dbReference>